<organism evidence="2 3">
    <name type="scientific">Plastoroseomonas hellenica</name>
    <dbReference type="NCBI Taxonomy" id="2687306"/>
    <lineage>
        <taxon>Bacteria</taxon>
        <taxon>Pseudomonadati</taxon>
        <taxon>Pseudomonadota</taxon>
        <taxon>Alphaproteobacteria</taxon>
        <taxon>Acetobacterales</taxon>
        <taxon>Acetobacteraceae</taxon>
        <taxon>Plastoroseomonas</taxon>
    </lineage>
</organism>
<comment type="caution">
    <text evidence="2">The sequence shown here is derived from an EMBL/GenBank/DDBJ whole genome shotgun (WGS) entry which is preliminary data.</text>
</comment>
<evidence type="ECO:0000256" key="1">
    <source>
        <dbReference type="SAM" id="MobiDB-lite"/>
    </source>
</evidence>
<dbReference type="RefSeq" id="WP_211856846.1">
    <property type="nucleotide sequence ID" value="NZ_JAAGBB010000069.1"/>
</dbReference>
<accession>A0ABS5F8A6</accession>
<feature type="compositionally biased region" description="Pro residues" evidence="1">
    <location>
        <begin position="38"/>
        <end position="48"/>
    </location>
</feature>
<dbReference type="EMBL" id="JAAGBB010000069">
    <property type="protein sequence ID" value="MBR0668797.1"/>
    <property type="molecule type" value="Genomic_DNA"/>
</dbReference>
<feature type="compositionally biased region" description="Low complexity" evidence="1">
    <location>
        <begin position="49"/>
        <end position="59"/>
    </location>
</feature>
<protein>
    <submittedName>
        <fullName evidence="2">Uncharacterized protein</fullName>
    </submittedName>
</protein>
<gene>
    <name evidence="2" type="ORF">GXW71_30890</name>
</gene>
<sequence length="150" mass="15107">MSGMMFDPELLKLWQAEAAAAMAAPAGMDLAKFNAPPQALPLPPPPPAAGATEPDAALPGTKPDALASGGPKGGQPIDLVALLRGLAGIVPRPAASGRQAPTAAPAPPFHRPQAGTLPMRQAIPGNPYLRTAAPGGAAIRPRRRGLLDEG</sequence>
<feature type="region of interest" description="Disordered" evidence="1">
    <location>
        <begin position="33"/>
        <end position="74"/>
    </location>
</feature>
<proteinExistence type="predicted"/>
<evidence type="ECO:0000313" key="2">
    <source>
        <dbReference type="EMBL" id="MBR0668797.1"/>
    </source>
</evidence>
<reference evidence="3" key="1">
    <citation type="journal article" date="2021" name="Syst. Appl. Microbiol.">
        <title>Roseomonas hellenica sp. nov., isolated from roots of wild-growing Alkanna tinctoria.</title>
        <authorList>
            <person name="Rat A."/>
            <person name="Naranjo H.D."/>
            <person name="Lebbe L."/>
            <person name="Cnockaert M."/>
            <person name="Krigas N."/>
            <person name="Grigoriadou K."/>
            <person name="Maloupa E."/>
            <person name="Willems A."/>
        </authorList>
    </citation>
    <scope>NUCLEOTIDE SEQUENCE [LARGE SCALE GENOMIC DNA]</scope>
    <source>
        <strain evidence="3">LMG 31523</strain>
    </source>
</reference>
<name>A0ABS5F8A6_9PROT</name>
<feature type="region of interest" description="Disordered" evidence="1">
    <location>
        <begin position="92"/>
        <end position="150"/>
    </location>
</feature>
<evidence type="ECO:0000313" key="3">
    <source>
        <dbReference type="Proteomes" id="UP001196870"/>
    </source>
</evidence>
<keyword evidence="3" id="KW-1185">Reference proteome</keyword>
<dbReference type="Proteomes" id="UP001196870">
    <property type="component" value="Unassembled WGS sequence"/>
</dbReference>